<evidence type="ECO:0000256" key="2">
    <source>
        <dbReference type="ARBA" id="ARBA00023043"/>
    </source>
</evidence>
<feature type="repeat" description="ANK" evidence="3">
    <location>
        <begin position="201"/>
        <end position="233"/>
    </location>
</feature>
<dbReference type="PANTHER" id="PTHR24198:SF165">
    <property type="entry name" value="ANKYRIN REPEAT-CONTAINING PROTEIN-RELATED"/>
    <property type="match status" value="1"/>
</dbReference>
<reference evidence="5 6" key="1">
    <citation type="submission" date="2021-08" db="EMBL/GenBank/DDBJ databases">
        <authorList>
            <person name="Zhang D."/>
            <person name="Zhang A."/>
            <person name="Wang L."/>
        </authorList>
    </citation>
    <scope>NUCLEOTIDE SEQUENCE [LARGE SCALE GENOMIC DNA]</scope>
    <source>
        <strain evidence="5 6">WL0086</strain>
    </source>
</reference>
<dbReference type="InterPro" id="IPR036770">
    <property type="entry name" value="Ankyrin_rpt-contain_sf"/>
</dbReference>
<dbReference type="EMBL" id="CP139781">
    <property type="protein sequence ID" value="WRQ86825.1"/>
    <property type="molecule type" value="Genomic_DNA"/>
</dbReference>
<dbReference type="InterPro" id="IPR002110">
    <property type="entry name" value="Ankyrin_rpt"/>
</dbReference>
<keyword evidence="6" id="KW-1185">Reference proteome</keyword>
<dbReference type="SUPFAM" id="SSF48403">
    <property type="entry name" value="Ankyrin repeat"/>
    <property type="match status" value="1"/>
</dbReference>
<feature type="chain" id="PRO_5046409530" evidence="4">
    <location>
        <begin position="18"/>
        <end position="593"/>
    </location>
</feature>
<keyword evidence="4" id="KW-0732">Signal</keyword>
<dbReference type="PROSITE" id="PS50297">
    <property type="entry name" value="ANK_REP_REGION"/>
    <property type="match status" value="3"/>
</dbReference>
<evidence type="ECO:0000313" key="6">
    <source>
        <dbReference type="Proteomes" id="UP000738431"/>
    </source>
</evidence>
<dbReference type="Proteomes" id="UP000738431">
    <property type="component" value="Chromosome"/>
</dbReference>
<evidence type="ECO:0000313" key="5">
    <source>
        <dbReference type="EMBL" id="WRQ86825.1"/>
    </source>
</evidence>
<keyword evidence="2 3" id="KW-0040">ANK repeat</keyword>
<gene>
    <name evidence="5" type="ORF">K1X11_018595</name>
</gene>
<dbReference type="Gene3D" id="3.30.1150.10">
    <property type="match status" value="1"/>
</dbReference>
<dbReference type="RefSeq" id="WP_221030660.1">
    <property type="nucleotide sequence ID" value="NZ_CP139781.1"/>
</dbReference>
<feature type="repeat" description="ANK" evidence="3">
    <location>
        <begin position="392"/>
        <end position="424"/>
    </location>
</feature>
<feature type="repeat" description="ANK" evidence="3">
    <location>
        <begin position="359"/>
        <end position="391"/>
    </location>
</feature>
<evidence type="ECO:0000256" key="1">
    <source>
        <dbReference type="ARBA" id="ARBA00022737"/>
    </source>
</evidence>
<accession>A0ABZ1C634</accession>
<organism evidence="5 6">
    <name type="scientific">Actomonas aquatica</name>
    <dbReference type="NCBI Taxonomy" id="2866162"/>
    <lineage>
        <taxon>Bacteria</taxon>
        <taxon>Pseudomonadati</taxon>
        <taxon>Verrucomicrobiota</taxon>
        <taxon>Opitutia</taxon>
        <taxon>Opitutales</taxon>
        <taxon>Opitutaceae</taxon>
        <taxon>Actomonas</taxon>
    </lineage>
</organism>
<name>A0ABZ1C634_9BACT</name>
<reference evidence="5 6" key="2">
    <citation type="submission" date="2023-12" db="EMBL/GenBank/DDBJ databases">
        <title>Description of an unclassified Opitutus bacterium of Verrucomicrobiota.</title>
        <authorList>
            <person name="Zhang D.-F."/>
        </authorList>
    </citation>
    <scope>NUCLEOTIDE SEQUENCE [LARGE SCALE GENOMIC DNA]</scope>
    <source>
        <strain evidence="5 6">WL0086</strain>
    </source>
</reference>
<proteinExistence type="predicted"/>
<keyword evidence="1" id="KW-0677">Repeat</keyword>
<evidence type="ECO:0000256" key="3">
    <source>
        <dbReference type="PROSITE-ProRule" id="PRU00023"/>
    </source>
</evidence>
<dbReference type="PANTHER" id="PTHR24198">
    <property type="entry name" value="ANKYRIN REPEAT AND PROTEIN KINASE DOMAIN-CONTAINING PROTEIN"/>
    <property type="match status" value="1"/>
</dbReference>
<evidence type="ECO:0000256" key="4">
    <source>
        <dbReference type="SAM" id="SignalP"/>
    </source>
</evidence>
<feature type="signal peptide" evidence="4">
    <location>
        <begin position="1"/>
        <end position="17"/>
    </location>
</feature>
<dbReference type="Pfam" id="PF12796">
    <property type="entry name" value="Ank_2"/>
    <property type="match status" value="2"/>
</dbReference>
<dbReference type="Gene3D" id="1.25.40.20">
    <property type="entry name" value="Ankyrin repeat-containing domain"/>
    <property type="match status" value="2"/>
</dbReference>
<dbReference type="PROSITE" id="PS50088">
    <property type="entry name" value="ANK_REPEAT"/>
    <property type="match status" value="3"/>
</dbReference>
<dbReference type="SMART" id="SM00248">
    <property type="entry name" value="ANK"/>
    <property type="match status" value="6"/>
</dbReference>
<sequence>MKTVLPLLAVCFVGVLAAADESPTFVIAPVEVTTHRGGVWALQDRLLDHAEYFQVSPSYSVTHRRFRDTLDSESDLAMVNLSLGRERPWNEADLEGAQVHFVWLRDGEIEWAQDVPVVGKFHASGAFAAMAVRSLPGGQELVGSPAILVSKDGEFIAPRPWFGDNARANRVAFKIVAGIDDGLATDIEGLADPNVSSSVFRGVTLAHIAAEAGHVKALAALAAAGADLNREDRNRTSPLWWATEKNRVQAVEWLLEQGVKTQANLAGKHLVESAVERGHIEAAAAIYRRQNSKVFRDEMLGGAAYVGKRELSRELLADYSNFRVRWMDGEPLWWVAQSGDVELMALMLDRGVNARRQPHSVPLLNLAARAGDLAMVQLLVERGAKVKARDPAGRTALMEATLGGHVEVAAWLMQQGADATRKDRDGLSALQVAEQRQDARLVAVLRGAVAADASLAAGSAPVMAEWQVDTKPLLRQRPAFRLVREMEAGAESRYQGRVVLTSPLSVGGAQVLGEEGTTAAFPSVSSIESNAHFAYWTGIIETDGTVSHAVVLNAGPYPFRANVEEVLGDYRFEPARRDGKPVRTRVVWVEDLR</sequence>
<protein>
    <submittedName>
        <fullName evidence="5">Ankyrin repeat domain-containing protein</fullName>
    </submittedName>
</protein>